<dbReference type="Proteomes" id="UP000287651">
    <property type="component" value="Unassembled WGS sequence"/>
</dbReference>
<dbReference type="AlphaFoldDB" id="A0A427ASM1"/>
<name>A0A427ASM1_ENSVE</name>
<accession>A0A427ASM1</accession>
<evidence type="ECO:0000313" key="2">
    <source>
        <dbReference type="Proteomes" id="UP000287651"/>
    </source>
</evidence>
<reference evidence="1 2" key="1">
    <citation type="journal article" date="2014" name="Agronomy (Basel)">
        <title>A Draft Genome Sequence for Ensete ventricosum, the Drought-Tolerant Tree Against Hunger.</title>
        <authorList>
            <person name="Harrison J."/>
            <person name="Moore K.A."/>
            <person name="Paszkiewicz K."/>
            <person name="Jones T."/>
            <person name="Grant M."/>
            <person name="Ambacheew D."/>
            <person name="Muzemil S."/>
            <person name="Studholme D.J."/>
        </authorList>
    </citation>
    <scope>NUCLEOTIDE SEQUENCE [LARGE SCALE GENOMIC DNA]</scope>
</reference>
<comment type="caution">
    <text evidence="1">The sequence shown here is derived from an EMBL/GenBank/DDBJ whole genome shotgun (WGS) entry which is preliminary data.</text>
</comment>
<sequence length="163" mass="18380">MIHSVLVGGFPRWKTETFFIPTTWLHREAVTGFSFPVAFQKPDPAAWFRRLRFGFLASLRPKKYFTSSHPRPPAASGMEMKHQFIKRYGIRDQVLKHELFVGGVEPKPRGEPRHTIPCGSWLLLHSEEDKGEGEGVFVGGVGGGEEAGLYNEVCRLWVTTIVA</sequence>
<evidence type="ECO:0000313" key="1">
    <source>
        <dbReference type="EMBL" id="RRT79205.1"/>
    </source>
</evidence>
<protein>
    <submittedName>
        <fullName evidence="1">Uncharacterized protein</fullName>
    </submittedName>
</protein>
<dbReference type="EMBL" id="AMZH03001466">
    <property type="protein sequence ID" value="RRT79205.1"/>
    <property type="molecule type" value="Genomic_DNA"/>
</dbReference>
<gene>
    <name evidence="1" type="ORF">B296_00016619</name>
</gene>
<proteinExistence type="predicted"/>
<organism evidence="1 2">
    <name type="scientific">Ensete ventricosum</name>
    <name type="common">Abyssinian banana</name>
    <name type="synonym">Musa ensete</name>
    <dbReference type="NCBI Taxonomy" id="4639"/>
    <lineage>
        <taxon>Eukaryota</taxon>
        <taxon>Viridiplantae</taxon>
        <taxon>Streptophyta</taxon>
        <taxon>Embryophyta</taxon>
        <taxon>Tracheophyta</taxon>
        <taxon>Spermatophyta</taxon>
        <taxon>Magnoliopsida</taxon>
        <taxon>Liliopsida</taxon>
        <taxon>Zingiberales</taxon>
        <taxon>Musaceae</taxon>
        <taxon>Ensete</taxon>
    </lineage>
</organism>